<feature type="region of interest" description="Disordered" evidence="1">
    <location>
        <begin position="145"/>
        <end position="169"/>
    </location>
</feature>
<evidence type="ECO:0000256" key="1">
    <source>
        <dbReference type="SAM" id="MobiDB-lite"/>
    </source>
</evidence>
<reference evidence="2" key="1">
    <citation type="submission" date="2015-07" db="EMBL/GenBank/DDBJ databases">
        <title>Transcriptome Assembly of Anthurium amnicola.</title>
        <authorList>
            <person name="Suzuki J."/>
        </authorList>
    </citation>
    <scope>NUCLEOTIDE SEQUENCE</scope>
</reference>
<organism evidence="2">
    <name type="scientific">Anthurium amnicola</name>
    <dbReference type="NCBI Taxonomy" id="1678845"/>
    <lineage>
        <taxon>Eukaryota</taxon>
        <taxon>Viridiplantae</taxon>
        <taxon>Streptophyta</taxon>
        <taxon>Embryophyta</taxon>
        <taxon>Tracheophyta</taxon>
        <taxon>Spermatophyta</taxon>
        <taxon>Magnoliopsida</taxon>
        <taxon>Liliopsida</taxon>
        <taxon>Araceae</taxon>
        <taxon>Pothoideae</taxon>
        <taxon>Potheae</taxon>
        <taxon>Anthurium</taxon>
    </lineage>
</organism>
<sequence length="314" mass="33631">KRKAAKRRKEQEQQQQQLGVQPPGSSTSPTTGHPTSPQGNGVRKEDDDRISHDGKGSESGSDLASPTAWDSRDQHLEVEGKQNEARIESKNEDGRKESESDPPGPADIKLMDNAMKGGEGYMSESVSPQMREEVMKTTGEVAFDASDVEKDETAPLPPLDPVPHTSVEVPISGPEAVSVEHIRSDKEQDHAILGEVAPPLGLNESEALDTANLVEQPVPVPVSEEVVQAVDVPVDSLEVVESVAVALSDKNEGKLLSLSDATSEKLDPNVESHPSAGSHEITGSSEVLRSAQLGQRAWWMSCCGLFDVIAGDNR</sequence>
<dbReference type="AlphaFoldDB" id="A0A1D1Z0W7"/>
<dbReference type="EMBL" id="GDJX01007450">
    <property type="protein sequence ID" value="JAT60486.1"/>
    <property type="molecule type" value="Transcribed_RNA"/>
</dbReference>
<dbReference type="PANTHER" id="PTHR37187">
    <property type="entry name" value="EXPRESSED PROTEIN"/>
    <property type="match status" value="1"/>
</dbReference>
<evidence type="ECO:0000313" key="2">
    <source>
        <dbReference type="EMBL" id="JAT60486.1"/>
    </source>
</evidence>
<feature type="region of interest" description="Disordered" evidence="1">
    <location>
        <begin position="260"/>
        <end position="283"/>
    </location>
</feature>
<proteinExistence type="predicted"/>
<feature type="compositionally biased region" description="Basic and acidic residues" evidence="1">
    <location>
        <begin position="70"/>
        <end position="99"/>
    </location>
</feature>
<name>A0A1D1Z0W7_9ARAE</name>
<gene>
    <name evidence="2" type="primary">Invs</name>
    <name evidence="2" type="ORF">g.51102</name>
</gene>
<protein>
    <submittedName>
        <fullName evidence="2">Inversin</fullName>
    </submittedName>
</protein>
<accession>A0A1D1Z0W7</accession>
<dbReference type="PANTHER" id="PTHR37187:SF7">
    <property type="entry name" value="EXPRESSED PROTEIN"/>
    <property type="match status" value="1"/>
</dbReference>
<feature type="region of interest" description="Disordered" evidence="1">
    <location>
        <begin position="1"/>
        <end position="112"/>
    </location>
</feature>
<feature type="compositionally biased region" description="Basic and acidic residues" evidence="1">
    <location>
        <begin position="42"/>
        <end position="56"/>
    </location>
</feature>
<feature type="compositionally biased region" description="Low complexity" evidence="1">
    <location>
        <begin position="13"/>
        <end position="37"/>
    </location>
</feature>
<feature type="non-terminal residue" evidence="2">
    <location>
        <position position="1"/>
    </location>
</feature>